<dbReference type="InterPro" id="IPR036866">
    <property type="entry name" value="RibonucZ/Hydroxyglut_hydro"/>
</dbReference>
<evidence type="ECO:0000256" key="2">
    <source>
        <dbReference type="ARBA" id="ARBA00001947"/>
    </source>
</evidence>
<keyword evidence="5" id="KW-0819">tRNA processing</keyword>
<dbReference type="GO" id="GO:0042781">
    <property type="term" value="F:3'-tRNA processing endoribonuclease activity"/>
    <property type="evidence" value="ECO:0007669"/>
    <property type="project" value="UniProtKB-EC"/>
</dbReference>
<sequence length="728" mass="79536">MPVEVQVLSVASTEMSPAIIVTEESQRYLFNAGEGLQRLCMEHRVRLAKLHHVCLTELTSSTVGGLPGLILTVSDTGKKGLNVFGPSGTKSFMRATRHFLHRPDFAMDIQDLTPSSAKVVHNESLSLQPVVVDDAYASTTTTSDTSPSHKRAKLMTTANPTTSVSYIGETPTQRGKFLIQNALALGVPKGPLCGKLHRGEDVVIQVDGVSVTVKSSDCVSSSVAGSAFAIVACPTVGTIDSLVQQPQFARYQQPNSVVSMTLLVHLGNTAVLGHPHYIQWVKSFGPHVHHILVNHPECPQWSVFRSSATLQTQLHHLFPSNFAAPHHEVAPVERVTVAFGDATIGLPLLKYILTPSAKQGLDRSLVMQPLDLPAIHMDTEQTLATAKVSLTHKEAPTITANDSDTVDGRVTFLGTGSAIPSKYRNVTSNLIAIGSSFLLLDAGEGCYGQLFRHVGGDDGKLKHLLENLHVVWISHNHADHHLGLVRLLSQRNPLLPPVAIIGPTAVFYWLQEYGRIDATVADKYLFENNTAYDIRHNPTKNLDPFGLHKPTIDGILATYFGIATFECVPVKHCFQSYAVVFTLMNGFKFVFSGDCRPSDLLVEHAMDAHVLIHEATFEESMVDEAKKKDHSTTEEAIDVGIRANAKHILLTHFRYNVGPLSLYRLYIQAKVCSQRYPKMPNLSADTLERVMTALDLMSLPLDACHVPNMMLACQALMPSGSDGADEDQ</sequence>
<proteinExistence type="inferred from homology"/>
<dbReference type="VEuPathDB" id="FungiDB:H257_00191"/>
<gene>
    <name evidence="13" type="ORF">H257_00191</name>
</gene>
<keyword evidence="7" id="KW-0479">Metal-binding</keyword>
<dbReference type="EMBL" id="KI913114">
    <property type="protein sequence ID" value="ETV88655.1"/>
    <property type="molecule type" value="Genomic_DNA"/>
</dbReference>
<comment type="catalytic activity">
    <reaction evidence="1">
        <text>Endonucleolytic cleavage of RNA, removing extra 3' nucleotides from tRNA precursor, generating 3' termini of tRNAs. A 3'-hydroxy group is left at the tRNA terminus and a 5'-phosphoryl group is left at the trailer molecule.</text>
        <dbReference type="EC" id="3.1.26.11"/>
    </reaction>
</comment>
<evidence type="ECO:0000256" key="9">
    <source>
        <dbReference type="ARBA" id="ARBA00022801"/>
    </source>
</evidence>
<dbReference type="InterPro" id="IPR027794">
    <property type="entry name" value="tRNase_Z_dom"/>
</dbReference>
<dbReference type="Gene3D" id="3.60.15.10">
    <property type="entry name" value="Ribonuclease Z/Hydroxyacylglutathione hydrolase-like"/>
    <property type="match status" value="2"/>
</dbReference>
<accession>W4H9F7</accession>
<evidence type="ECO:0000256" key="3">
    <source>
        <dbReference type="ARBA" id="ARBA00007823"/>
    </source>
</evidence>
<dbReference type="GO" id="GO:1990180">
    <property type="term" value="P:mitochondrial tRNA 3'-end processing"/>
    <property type="evidence" value="ECO:0007669"/>
    <property type="project" value="TreeGrafter"/>
</dbReference>
<evidence type="ECO:0000256" key="5">
    <source>
        <dbReference type="ARBA" id="ARBA00022694"/>
    </source>
</evidence>
<dbReference type="PANTHER" id="PTHR12553">
    <property type="entry name" value="ZINC PHOSPHODIESTERASE ELAC PROTEIN 2"/>
    <property type="match status" value="1"/>
</dbReference>
<dbReference type="SUPFAM" id="SSF56281">
    <property type="entry name" value="Metallo-hydrolase/oxidoreductase"/>
    <property type="match status" value="2"/>
</dbReference>
<evidence type="ECO:0000256" key="7">
    <source>
        <dbReference type="ARBA" id="ARBA00022723"/>
    </source>
</evidence>
<dbReference type="RefSeq" id="XP_009821055.1">
    <property type="nucleotide sequence ID" value="XM_009822753.1"/>
</dbReference>
<dbReference type="Pfam" id="PF12706">
    <property type="entry name" value="Lactamase_B_2"/>
    <property type="match status" value="1"/>
</dbReference>
<reference evidence="13" key="1">
    <citation type="submission" date="2013-12" db="EMBL/GenBank/DDBJ databases">
        <title>The Genome Sequence of Aphanomyces astaci APO3.</title>
        <authorList>
            <consortium name="The Broad Institute Genomics Platform"/>
            <person name="Russ C."/>
            <person name="Tyler B."/>
            <person name="van West P."/>
            <person name="Dieguez-Uribeondo J."/>
            <person name="Young S.K."/>
            <person name="Zeng Q."/>
            <person name="Gargeya S."/>
            <person name="Fitzgerald M."/>
            <person name="Abouelleil A."/>
            <person name="Alvarado L."/>
            <person name="Chapman S.B."/>
            <person name="Gainer-Dewar J."/>
            <person name="Goldberg J."/>
            <person name="Griggs A."/>
            <person name="Gujja S."/>
            <person name="Hansen M."/>
            <person name="Howarth C."/>
            <person name="Imamovic A."/>
            <person name="Ireland A."/>
            <person name="Larimer J."/>
            <person name="McCowan C."/>
            <person name="Murphy C."/>
            <person name="Pearson M."/>
            <person name="Poon T.W."/>
            <person name="Priest M."/>
            <person name="Roberts A."/>
            <person name="Saif S."/>
            <person name="Shea T."/>
            <person name="Sykes S."/>
            <person name="Wortman J."/>
            <person name="Nusbaum C."/>
            <person name="Birren B."/>
        </authorList>
    </citation>
    <scope>NUCLEOTIDE SEQUENCE [LARGE SCALE GENOMIC DNA]</scope>
    <source>
        <strain evidence="13">APO3</strain>
    </source>
</reference>
<dbReference type="CDD" id="cd07718">
    <property type="entry name" value="RNaseZ_ELAC1_ELAC2-C-term-like_MBL-fold"/>
    <property type="match status" value="1"/>
</dbReference>
<comment type="cofactor">
    <cofactor evidence="2">
        <name>Zn(2+)</name>
        <dbReference type="ChEBI" id="CHEBI:29105"/>
    </cofactor>
</comment>
<evidence type="ECO:0000259" key="11">
    <source>
        <dbReference type="Pfam" id="PF12706"/>
    </source>
</evidence>
<keyword evidence="9" id="KW-0378">Hydrolase</keyword>
<dbReference type="Pfam" id="PF13691">
    <property type="entry name" value="Lactamase_B_4"/>
    <property type="match status" value="1"/>
</dbReference>
<evidence type="ECO:0000256" key="10">
    <source>
        <dbReference type="ARBA" id="ARBA00022833"/>
    </source>
</evidence>
<keyword evidence="8" id="KW-0255">Endonuclease</keyword>
<protein>
    <recommendedName>
        <fullName evidence="4">ribonuclease Z</fullName>
        <ecNumber evidence="4">3.1.26.11</ecNumber>
    </recommendedName>
</protein>
<dbReference type="OrthoDB" id="527344at2759"/>
<keyword evidence="6" id="KW-0540">Nuclease</keyword>
<dbReference type="STRING" id="112090.W4H9F7"/>
<evidence type="ECO:0000256" key="1">
    <source>
        <dbReference type="ARBA" id="ARBA00000402"/>
    </source>
</evidence>
<dbReference type="GeneID" id="20802187"/>
<dbReference type="PANTHER" id="PTHR12553:SF49">
    <property type="entry name" value="ZINC PHOSPHODIESTERASE ELAC PROTEIN 2"/>
    <property type="match status" value="1"/>
</dbReference>
<dbReference type="EC" id="3.1.26.11" evidence="4"/>
<dbReference type="AlphaFoldDB" id="W4H9F7"/>
<dbReference type="InterPro" id="IPR047151">
    <property type="entry name" value="RNZ2-like"/>
</dbReference>
<organism evidence="13">
    <name type="scientific">Aphanomyces astaci</name>
    <name type="common">Crayfish plague agent</name>
    <dbReference type="NCBI Taxonomy" id="112090"/>
    <lineage>
        <taxon>Eukaryota</taxon>
        <taxon>Sar</taxon>
        <taxon>Stramenopiles</taxon>
        <taxon>Oomycota</taxon>
        <taxon>Saprolegniomycetes</taxon>
        <taxon>Saprolegniales</taxon>
        <taxon>Verrucalvaceae</taxon>
        <taxon>Aphanomyces</taxon>
    </lineage>
</organism>
<evidence type="ECO:0000313" key="13">
    <source>
        <dbReference type="EMBL" id="ETV88655.1"/>
    </source>
</evidence>
<feature type="domain" description="tRNase Z endonuclease" evidence="12">
    <location>
        <begin position="6"/>
        <end position="65"/>
    </location>
</feature>
<comment type="similarity">
    <text evidence="3">Belongs to the RNase Z family.</text>
</comment>
<keyword evidence="10" id="KW-0862">Zinc</keyword>
<evidence type="ECO:0000256" key="6">
    <source>
        <dbReference type="ARBA" id="ARBA00022722"/>
    </source>
</evidence>
<dbReference type="InterPro" id="IPR001279">
    <property type="entry name" value="Metallo-B-lactamas"/>
</dbReference>
<name>W4H9F7_APHAT</name>
<dbReference type="GO" id="GO:0005739">
    <property type="term" value="C:mitochondrion"/>
    <property type="evidence" value="ECO:0007669"/>
    <property type="project" value="TreeGrafter"/>
</dbReference>
<evidence type="ECO:0000259" key="12">
    <source>
        <dbReference type="Pfam" id="PF13691"/>
    </source>
</evidence>
<evidence type="ECO:0000256" key="8">
    <source>
        <dbReference type="ARBA" id="ARBA00022759"/>
    </source>
</evidence>
<feature type="domain" description="Metallo-beta-lactamase" evidence="11">
    <location>
        <begin position="438"/>
        <end position="653"/>
    </location>
</feature>
<evidence type="ECO:0000256" key="4">
    <source>
        <dbReference type="ARBA" id="ARBA00012477"/>
    </source>
</evidence>
<dbReference type="GO" id="GO:0046872">
    <property type="term" value="F:metal ion binding"/>
    <property type="evidence" value="ECO:0007669"/>
    <property type="project" value="UniProtKB-KW"/>
</dbReference>